<feature type="region of interest" description="Disordered" evidence="1">
    <location>
        <begin position="98"/>
        <end position="154"/>
    </location>
</feature>
<dbReference type="GO" id="GO:0051082">
    <property type="term" value="F:unfolded protein binding"/>
    <property type="evidence" value="ECO:0007669"/>
    <property type="project" value="TreeGrafter"/>
</dbReference>
<dbReference type="EMBL" id="CAMGYJ010000006">
    <property type="protein sequence ID" value="CAI0436151.1"/>
    <property type="molecule type" value="Genomic_DNA"/>
</dbReference>
<evidence type="ECO:0000313" key="2">
    <source>
        <dbReference type="EMBL" id="CAI0436151.1"/>
    </source>
</evidence>
<evidence type="ECO:0000256" key="1">
    <source>
        <dbReference type="SAM" id="MobiDB-lite"/>
    </source>
</evidence>
<dbReference type="Proteomes" id="UP001154282">
    <property type="component" value="Unassembled WGS sequence"/>
</dbReference>
<dbReference type="InterPro" id="IPR044277">
    <property type="entry name" value="GIP1"/>
</dbReference>
<dbReference type="AlphaFoldDB" id="A0AAV0LRP2"/>
<sequence length="194" mass="20753">ESVDGFHDEVLVAHTVATEESKTLTKASSIEGKSMPGCYTLAAIRGFADPVLVPYNDSRLAGTMVTIKREVRSHRTLADTNVAPNSEKSVPVKISNKLQSGGKSQFSESSQPTYASVHAGSSSSRPSSNYGSRSQVIGTKKAGSTKEWKPKTTNSTIAQVSGIASSTEVPNAPVESVLHQFLNHSHLQEVIWKI</sequence>
<evidence type="ECO:0000313" key="3">
    <source>
        <dbReference type="Proteomes" id="UP001154282"/>
    </source>
</evidence>
<feature type="compositionally biased region" description="Low complexity" evidence="1">
    <location>
        <begin position="114"/>
        <end position="134"/>
    </location>
</feature>
<proteinExistence type="predicted"/>
<feature type="compositionally biased region" description="Polar residues" evidence="1">
    <location>
        <begin position="98"/>
        <end position="113"/>
    </location>
</feature>
<reference evidence="2" key="1">
    <citation type="submission" date="2022-08" db="EMBL/GenBank/DDBJ databases">
        <authorList>
            <person name="Gutierrez-Valencia J."/>
        </authorList>
    </citation>
    <scope>NUCLEOTIDE SEQUENCE</scope>
</reference>
<organism evidence="2 3">
    <name type="scientific">Linum tenue</name>
    <dbReference type="NCBI Taxonomy" id="586396"/>
    <lineage>
        <taxon>Eukaryota</taxon>
        <taxon>Viridiplantae</taxon>
        <taxon>Streptophyta</taxon>
        <taxon>Embryophyta</taxon>
        <taxon>Tracheophyta</taxon>
        <taxon>Spermatophyta</taxon>
        <taxon>Magnoliopsida</taxon>
        <taxon>eudicotyledons</taxon>
        <taxon>Gunneridae</taxon>
        <taxon>Pentapetalae</taxon>
        <taxon>rosids</taxon>
        <taxon>fabids</taxon>
        <taxon>Malpighiales</taxon>
        <taxon>Linaceae</taxon>
        <taxon>Linum</taxon>
    </lineage>
</organism>
<feature type="non-terminal residue" evidence="2">
    <location>
        <position position="1"/>
    </location>
</feature>
<keyword evidence="3" id="KW-1185">Reference proteome</keyword>
<protein>
    <submittedName>
        <fullName evidence="2">Uncharacterized protein</fullName>
    </submittedName>
</protein>
<dbReference type="PANTHER" id="PTHR46775">
    <property type="entry name" value="FLOCCULATION PROTEIN (DUF1296)"/>
    <property type="match status" value="1"/>
</dbReference>
<dbReference type="PANTHER" id="PTHR46775:SF1">
    <property type="entry name" value="FLOCCULATION PROTEIN (DUF1296)"/>
    <property type="match status" value="1"/>
</dbReference>
<comment type="caution">
    <text evidence="2">The sequence shown here is derived from an EMBL/GenBank/DDBJ whole genome shotgun (WGS) entry which is preliminary data.</text>
</comment>
<name>A0AAV0LRP2_9ROSI</name>
<accession>A0AAV0LRP2</accession>
<gene>
    <name evidence="2" type="ORF">LITE_LOCUS24964</name>
</gene>